<dbReference type="GO" id="GO:0043709">
    <property type="term" value="P:cell adhesion involved in single-species biofilm formation"/>
    <property type="evidence" value="ECO:0007669"/>
    <property type="project" value="TreeGrafter"/>
</dbReference>
<dbReference type="CDD" id="cd19410">
    <property type="entry name" value="HK9-like_sensor"/>
    <property type="match status" value="1"/>
</dbReference>
<dbReference type="PATRIC" id="fig|451.8.peg.62"/>
<dbReference type="InterPro" id="IPR029016">
    <property type="entry name" value="GAF-like_dom_sf"/>
</dbReference>
<dbReference type="PANTHER" id="PTHR45138">
    <property type="entry name" value="REGULATORY COMPONENTS OF SENSORY TRANSDUCTION SYSTEM"/>
    <property type="match status" value="1"/>
</dbReference>
<dbReference type="EC" id="2.7.7.65" evidence="2"/>
<dbReference type="STRING" id="451.B6N58_12880"/>
<dbReference type="HOGENOM" id="CLU_000445_11_24_6"/>
<name>A0A098GCV3_LEGMI</name>
<accession>A0A098GCV3</accession>
<dbReference type="SUPFAM" id="SSF55073">
    <property type="entry name" value="Nucleotide cyclase"/>
    <property type="match status" value="1"/>
</dbReference>
<dbReference type="SUPFAM" id="SSF55785">
    <property type="entry name" value="PYP-like sensor domain (PAS domain)"/>
    <property type="match status" value="1"/>
</dbReference>
<keyword evidence="6" id="KW-0548">Nucleotidyltransferase</keyword>
<proteinExistence type="predicted"/>
<evidence type="ECO:0000259" key="5">
    <source>
        <dbReference type="PROSITE" id="PS50887"/>
    </source>
</evidence>
<dbReference type="InterPro" id="IPR007891">
    <property type="entry name" value="CHASE3"/>
</dbReference>
<dbReference type="Proteomes" id="UP000032414">
    <property type="component" value="Chromosome I"/>
</dbReference>
<evidence type="ECO:0000256" key="3">
    <source>
        <dbReference type="ARBA" id="ARBA00034247"/>
    </source>
</evidence>
<sequence length="728" mass="84010">MIKEIVAPKEFNNGSSAALREMGRGRKLLSFNLLFIFAFIFIIFFYFFSYKQIDRLISANSWVIHSYEVIQATDNALYFIIDAETQQRGYFITGNKQFLIDRNNSLVSLRNTLKKLEKLIQDNPLQMEKVKEFAALIERRIDLLTQLQQTKENNLANTQRSLGLIEFGQAMSNRIRSLAEEIRTVELTLLTERNHAVLTSTKTEDVILVIGNLTSLVFLIIAFILFNRELKRRIHSEEKERDTESRLLSIIESEHDMVAAVDTEYRFIVFNDTYQIEFKRLFGILIRPGMSVHDALVNVPEIREKFLSIWKVSLEGKGYTENMEFTHEQEKNIYEITSSAVINNKSQIIGAVQIIRNITKRIQEQTKLQDYSEKLNQGMNELQNKNQQITLLVEMSDNLLACASQEELSTVVEQYCQRMLSFSSGFLYAMHPSKNFLEVMVKWGEPSEQDRVFYPDQCWAIRRGRLQYVSHSHLELLCNHIKNKKNNTAYVCIPLMAQNDIYGLLFMEMQAEQEKQFVESTRLIVNAFSELTALALANVRLRENLRYQSIRDPLTSLYNRRYLEDFLQKQIHQAERAKTNLVVLLLDLDHFKKINDTYGHDAGDIVLKELGRLLQSDIRMGDIASRYGGEEFIIVFYDTPLNVAKKRAEQIRRAVSLLPIKYGAQEVGPITISIGVSIYPQHGTNSASLIEAADKALYMAKNSGRNRVVVFGEKEISHIPNPNKKSEG</sequence>
<feature type="domain" description="GGDEF" evidence="5">
    <location>
        <begin position="579"/>
        <end position="713"/>
    </location>
</feature>
<dbReference type="InterPro" id="IPR035965">
    <property type="entry name" value="PAS-like_dom_sf"/>
</dbReference>
<dbReference type="Pfam" id="PF13492">
    <property type="entry name" value="GAF_3"/>
    <property type="match status" value="1"/>
</dbReference>
<dbReference type="PANTHER" id="PTHR45138:SF9">
    <property type="entry name" value="DIGUANYLATE CYCLASE DGCM-RELATED"/>
    <property type="match status" value="1"/>
</dbReference>
<dbReference type="InterPro" id="IPR000160">
    <property type="entry name" value="GGDEF_dom"/>
</dbReference>
<dbReference type="FunFam" id="3.30.70.270:FF:000001">
    <property type="entry name" value="Diguanylate cyclase domain protein"/>
    <property type="match status" value="1"/>
</dbReference>
<keyword evidence="9" id="KW-1185">Reference proteome</keyword>
<keyword evidence="4" id="KW-0472">Membrane</keyword>
<dbReference type="Pfam" id="PF05227">
    <property type="entry name" value="CHASE3"/>
    <property type="match status" value="1"/>
</dbReference>
<comment type="cofactor">
    <cofactor evidence="1">
        <name>Mg(2+)</name>
        <dbReference type="ChEBI" id="CHEBI:18420"/>
    </cofactor>
</comment>
<reference evidence="8" key="1">
    <citation type="submission" date="2014-09" db="EMBL/GenBank/DDBJ databases">
        <authorList>
            <person name="Gomez-Valero L."/>
        </authorList>
    </citation>
    <scope>NUCLEOTIDE SEQUENCE [LARGE SCALE GENOMIC DNA]</scope>
    <source>
        <strain evidence="8">ATCC33218</strain>
    </source>
</reference>
<dbReference type="Proteomes" id="UP000182998">
    <property type="component" value="Unassembled WGS sequence"/>
</dbReference>
<evidence type="ECO:0000313" key="9">
    <source>
        <dbReference type="Proteomes" id="UP000182998"/>
    </source>
</evidence>
<feature type="transmembrane region" description="Helical" evidence="4">
    <location>
        <begin position="206"/>
        <end position="226"/>
    </location>
</feature>
<dbReference type="SUPFAM" id="SSF55781">
    <property type="entry name" value="GAF domain-like"/>
    <property type="match status" value="1"/>
</dbReference>
<keyword evidence="4" id="KW-0812">Transmembrane</keyword>
<evidence type="ECO:0000256" key="2">
    <source>
        <dbReference type="ARBA" id="ARBA00012528"/>
    </source>
</evidence>
<dbReference type="EMBL" id="LN614830">
    <property type="protein sequence ID" value="CEG59830.1"/>
    <property type="molecule type" value="Genomic_DNA"/>
</dbReference>
<reference evidence="6" key="2">
    <citation type="submission" date="2014-09" db="EMBL/GenBank/DDBJ databases">
        <authorList>
            <person name="GOMEZ-VALERO Laura"/>
        </authorList>
    </citation>
    <scope>NUCLEOTIDE SEQUENCE</scope>
    <source>
        <strain evidence="6">ATCC33218</strain>
    </source>
</reference>
<dbReference type="SMART" id="SM00065">
    <property type="entry name" value="GAF"/>
    <property type="match status" value="1"/>
</dbReference>
<evidence type="ECO:0000313" key="8">
    <source>
        <dbReference type="Proteomes" id="UP000032414"/>
    </source>
</evidence>
<reference evidence="7 9" key="3">
    <citation type="submission" date="2016-10" db="EMBL/GenBank/DDBJ databases">
        <authorList>
            <person name="Varghese N."/>
            <person name="Submissions S."/>
        </authorList>
    </citation>
    <scope>NUCLEOTIDE SEQUENCE [LARGE SCALE GENOMIC DNA]</scope>
    <source>
        <strain evidence="7 9">ATCC 33218</strain>
    </source>
</reference>
<dbReference type="CDD" id="cd01949">
    <property type="entry name" value="GGDEF"/>
    <property type="match status" value="1"/>
</dbReference>
<dbReference type="SMART" id="SM00267">
    <property type="entry name" value="GGDEF"/>
    <property type="match status" value="1"/>
</dbReference>
<dbReference type="EMBL" id="FMVN01000009">
    <property type="protein sequence ID" value="SCY51606.1"/>
    <property type="molecule type" value="Genomic_DNA"/>
</dbReference>
<dbReference type="RefSeq" id="WP_082050688.1">
    <property type="nucleotide sequence ID" value="NZ_CP020614.1"/>
</dbReference>
<dbReference type="Gene3D" id="3.30.70.270">
    <property type="match status" value="1"/>
</dbReference>
<dbReference type="InterPro" id="IPR029787">
    <property type="entry name" value="Nucleotide_cyclase"/>
</dbReference>
<feature type="transmembrane region" description="Helical" evidence="4">
    <location>
        <begin position="28"/>
        <end position="48"/>
    </location>
</feature>
<dbReference type="GO" id="GO:1902201">
    <property type="term" value="P:negative regulation of bacterial-type flagellum-dependent cell motility"/>
    <property type="evidence" value="ECO:0007669"/>
    <property type="project" value="TreeGrafter"/>
</dbReference>
<keyword evidence="4" id="KW-1133">Transmembrane helix</keyword>
<dbReference type="Gene3D" id="3.30.450.40">
    <property type="match status" value="1"/>
</dbReference>
<dbReference type="KEGG" id="tmc:LMI_0483"/>
<dbReference type="InterPro" id="IPR050469">
    <property type="entry name" value="Diguanylate_Cyclase"/>
</dbReference>
<evidence type="ECO:0000313" key="7">
    <source>
        <dbReference type="EMBL" id="SCY51606.1"/>
    </source>
</evidence>
<gene>
    <name evidence="6" type="ORF">LMI_0483</name>
    <name evidence="7" type="ORF">SAMN02982997_01921</name>
</gene>
<dbReference type="GO" id="GO:0005886">
    <property type="term" value="C:plasma membrane"/>
    <property type="evidence" value="ECO:0007669"/>
    <property type="project" value="TreeGrafter"/>
</dbReference>
<dbReference type="InterPro" id="IPR003018">
    <property type="entry name" value="GAF"/>
</dbReference>
<dbReference type="Pfam" id="PF00990">
    <property type="entry name" value="GGDEF"/>
    <property type="match status" value="1"/>
</dbReference>
<evidence type="ECO:0000256" key="4">
    <source>
        <dbReference type="SAM" id="Phobius"/>
    </source>
</evidence>
<evidence type="ECO:0000256" key="1">
    <source>
        <dbReference type="ARBA" id="ARBA00001946"/>
    </source>
</evidence>
<evidence type="ECO:0000313" key="6">
    <source>
        <dbReference type="EMBL" id="CEG59830.1"/>
    </source>
</evidence>
<dbReference type="InterPro" id="IPR043128">
    <property type="entry name" value="Rev_trsase/Diguanyl_cyclase"/>
</dbReference>
<dbReference type="PROSITE" id="PS50887">
    <property type="entry name" value="GGDEF"/>
    <property type="match status" value="1"/>
</dbReference>
<organism evidence="6 8">
    <name type="scientific">Legionella micdadei</name>
    <name type="common">Tatlockia micdadei</name>
    <dbReference type="NCBI Taxonomy" id="451"/>
    <lineage>
        <taxon>Bacteria</taxon>
        <taxon>Pseudomonadati</taxon>
        <taxon>Pseudomonadota</taxon>
        <taxon>Gammaproteobacteria</taxon>
        <taxon>Legionellales</taxon>
        <taxon>Legionellaceae</taxon>
        <taxon>Legionella</taxon>
    </lineage>
</organism>
<dbReference type="GO" id="GO:0052621">
    <property type="term" value="F:diguanylate cyclase activity"/>
    <property type="evidence" value="ECO:0007669"/>
    <property type="project" value="UniProtKB-EC"/>
</dbReference>
<dbReference type="Gene3D" id="3.30.450.20">
    <property type="entry name" value="PAS domain"/>
    <property type="match status" value="1"/>
</dbReference>
<dbReference type="NCBIfam" id="TIGR00254">
    <property type="entry name" value="GGDEF"/>
    <property type="match status" value="1"/>
</dbReference>
<keyword evidence="6" id="KW-0808">Transferase</keyword>
<dbReference type="AlphaFoldDB" id="A0A098GCV3"/>
<comment type="catalytic activity">
    <reaction evidence="3">
        <text>2 GTP = 3',3'-c-di-GMP + 2 diphosphate</text>
        <dbReference type="Rhea" id="RHEA:24898"/>
        <dbReference type="ChEBI" id="CHEBI:33019"/>
        <dbReference type="ChEBI" id="CHEBI:37565"/>
        <dbReference type="ChEBI" id="CHEBI:58805"/>
        <dbReference type="EC" id="2.7.7.65"/>
    </reaction>
</comment>
<protein>
    <recommendedName>
        <fullName evidence="2">diguanylate cyclase</fullName>
        <ecNumber evidence="2">2.7.7.65</ecNumber>
    </recommendedName>
</protein>